<dbReference type="InterPro" id="IPR001455">
    <property type="entry name" value="TusA-like"/>
</dbReference>
<dbReference type="Pfam" id="PF01206">
    <property type="entry name" value="TusA"/>
    <property type="match status" value="1"/>
</dbReference>
<dbReference type="SUPFAM" id="SSF64307">
    <property type="entry name" value="SirA-like"/>
    <property type="match status" value="1"/>
</dbReference>
<name>A0A644WUV1_9ZZZZ</name>
<protein>
    <recommendedName>
        <fullName evidence="1">UPF0033 domain-containing protein</fullName>
    </recommendedName>
</protein>
<sequence>MDIIDARGLLCPEPVVLAQKAVKSEPAEVAVLVDAVAAKENVTRFAVSRGYEVSVSEQKGEYTLTLKKK</sequence>
<reference evidence="2" key="1">
    <citation type="submission" date="2019-08" db="EMBL/GenBank/DDBJ databases">
        <authorList>
            <person name="Kucharzyk K."/>
            <person name="Murdoch R.W."/>
            <person name="Higgins S."/>
            <person name="Loffler F."/>
        </authorList>
    </citation>
    <scope>NUCLEOTIDE SEQUENCE</scope>
</reference>
<dbReference type="EMBL" id="VSSQ01001340">
    <property type="protein sequence ID" value="MPM07477.1"/>
    <property type="molecule type" value="Genomic_DNA"/>
</dbReference>
<comment type="caution">
    <text evidence="2">The sequence shown here is derived from an EMBL/GenBank/DDBJ whole genome shotgun (WGS) entry which is preliminary data.</text>
</comment>
<evidence type="ECO:0000313" key="2">
    <source>
        <dbReference type="EMBL" id="MPM07477.1"/>
    </source>
</evidence>
<organism evidence="2">
    <name type="scientific">bioreactor metagenome</name>
    <dbReference type="NCBI Taxonomy" id="1076179"/>
    <lineage>
        <taxon>unclassified sequences</taxon>
        <taxon>metagenomes</taxon>
        <taxon>ecological metagenomes</taxon>
    </lineage>
</organism>
<gene>
    <name evidence="2" type="ORF">SDC9_53783</name>
</gene>
<proteinExistence type="predicted"/>
<dbReference type="InterPro" id="IPR036868">
    <property type="entry name" value="TusA-like_sf"/>
</dbReference>
<evidence type="ECO:0000259" key="1">
    <source>
        <dbReference type="Pfam" id="PF01206"/>
    </source>
</evidence>
<dbReference type="AlphaFoldDB" id="A0A644WUV1"/>
<dbReference type="Gene3D" id="3.30.110.40">
    <property type="entry name" value="TusA-like domain"/>
    <property type="match status" value="1"/>
</dbReference>
<feature type="domain" description="UPF0033" evidence="1">
    <location>
        <begin position="3"/>
        <end position="68"/>
    </location>
</feature>
<accession>A0A644WUV1</accession>